<keyword evidence="4" id="KW-1185">Reference proteome</keyword>
<organism evidence="3 4">
    <name type="scientific">Mugilogobius chulae</name>
    <name type="common">yellowstripe goby</name>
    <dbReference type="NCBI Taxonomy" id="88201"/>
    <lineage>
        <taxon>Eukaryota</taxon>
        <taxon>Metazoa</taxon>
        <taxon>Chordata</taxon>
        <taxon>Craniata</taxon>
        <taxon>Vertebrata</taxon>
        <taxon>Euteleostomi</taxon>
        <taxon>Actinopterygii</taxon>
        <taxon>Neopterygii</taxon>
        <taxon>Teleostei</taxon>
        <taxon>Neoteleostei</taxon>
        <taxon>Acanthomorphata</taxon>
        <taxon>Gobiaria</taxon>
        <taxon>Gobiiformes</taxon>
        <taxon>Gobioidei</taxon>
        <taxon>Gobiidae</taxon>
        <taxon>Gobionellinae</taxon>
        <taxon>Mugilogobius</taxon>
    </lineage>
</organism>
<evidence type="ECO:0000256" key="2">
    <source>
        <dbReference type="SAM" id="Phobius"/>
    </source>
</evidence>
<protein>
    <submittedName>
        <fullName evidence="3">Uncharacterized protein</fullName>
    </submittedName>
</protein>
<comment type="caution">
    <text evidence="3">The sequence shown here is derived from an EMBL/GenBank/DDBJ whole genome shotgun (WGS) entry which is preliminary data.</text>
</comment>
<sequence>MRRAAQVEFWCGPLSWRNFSSMDYRQRFDKWTTLPQHEEDSAKRIEPEIFVLRTIALPTQPPIQSDRDSSEGEPQLTADLDSQTQTEGSAEAVVVDLVYALNDRPPWYLCILLGFQVKNNIHTQQPTRETRLVKCVVVWDKRTTSERKIQVRLPPRTVLTTIVTFILALIVSSNNLVLVITMRVFSVSLLLDTESMCSVCLSVRFKACELRFSAVAEERASTASRQSCHCPSANPATVWSGSFTLTLDSALGVIGRRYNADHCEAFEDTD</sequence>
<reference evidence="4" key="1">
    <citation type="submission" date="2024-04" db="EMBL/GenBank/DDBJ databases">
        <title>Salinicola lusitanus LLJ914,a marine bacterium isolated from the Okinawa Trough.</title>
        <authorList>
            <person name="Li J."/>
        </authorList>
    </citation>
    <scope>NUCLEOTIDE SEQUENCE [LARGE SCALE GENOMIC DNA]</scope>
</reference>
<accession>A0AAW0N7L4</accession>
<feature type="transmembrane region" description="Helical" evidence="2">
    <location>
        <begin position="157"/>
        <end position="180"/>
    </location>
</feature>
<dbReference type="Proteomes" id="UP001460270">
    <property type="component" value="Unassembled WGS sequence"/>
</dbReference>
<proteinExistence type="predicted"/>
<gene>
    <name evidence="3" type="ORF">WMY93_023020</name>
</gene>
<dbReference type="EMBL" id="JBBPFD010000017">
    <property type="protein sequence ID" value="KAK7891057.1"/>
    <property type="molecule type" value="Genomic_DNA"/>
</dbReference>
<feature type="region of interest" description="Disordered" evidence="1">
    <location>
        <begin position="60"/>
        <end position="87"/>
    </location>
</feature>
<dbReference type="AlphaFoldDB" id="A0AAW0N7L4"/>
<keyword evidence="2" id="KW-0472">Membrane</keyword>
<keyword evidence="2" id="KW-0812">Transmembrane</keyword>
<evidence type="ECO:0000313" key="4">
    <source>
        <dbReference type="Proteomes" id="UP001460270"/>
    </source>
</evidence>
<evidence type="ECO:0000256" key="1">
    <source>
        <dbReference type="SAM" id="MobiDB-lite"/>
    </source>
</evidence>
<name>A0AAW0N7L4_9GOBI</name>
<keyword evidence="2" id="KW-1133">Transmembrane helix</keyword>
<evidence type="ECO:0000313" key="3">
    <source>
        <dbReference type="EMBL" id="KAK7891057.1"/>
    </source>
</evidence>